<keyword evidence="3" id="KW-1185">Reference proteome</keyword>
<reference evidence="2" key="2">
    <citation type="journal article" date="2023" name="IMA Fungus">
        <title>Comparative genomic study of the Penicillium genus elucidates a diverse pangenome and 15 lateral gene transfer events.</title>
        <authorList>
            <person name="Petersen C."/>
            <person name="Sorensen T."/>
            <person name="Nielsen M.R."/>
            <person name="Sondergaard T.E."/>
            <person name="Sorensen J.L."/>
            <person name="Fitzpatrick D.A."/>
            <person name="Frisvad J.C."/>
            <person name="Nielsen K.L."/>
        </authorList>
    </citation>
    <scope>NUCLEOTIDE SEQUENCE</scope>
    <source>
        <strain evidence="2">IBT 29864</strain>
    </source>
</reference>
<organism evidence="2 3">
    <name type="scientific">Penicillium cataractarum</name>
    <dbReference type="NCBI Taxonomy" id="2100454"/>
    <lineage>
        <taxon>Eukaryota</taxon>
        <taxon>Fungi</taxon>
        <taxon>Dikarya</taxon>
        <taxon>Ascomycota</taxon>
        <taxon>Pezizomycotina</taxon>
        <taxon>Eurotiomycetes</taxon>
        <taxon>Eurotiomycetidae</taxon>
        <taxon>Eurotiales</taxon>
        <taxon>Aspergillaceae</taxon>
        <taxon>Penicillium</taxon>
    </lineage>
</organism>
<dbReference type="EMBL" id="JAPZBS010000008">
    <property type="protein sequence ID" value="KAJ5363876.1"/>
    <property type="molecule type" value="Genomic_DNA"/>
</dbReference>
<feature type="region of interest" description="Disordered" evidence="1">
    <location>
        <begin position="30"/>
        <end position="67"/>
    </location>
</feature>
<feature type="compositionally biased region" description="Polar residues" evidence="1">
    <location>
        <begin position="30"/>
        <end position="44"/>
    </location>
</feature>
<reference evidence="2" key="1">
    <citation type="submission" date="2022-11" db="EMBL/GenBank/DDBJ databases">
        <authorList>
            <person name="Petersen C."/>
        </authorList>
    </citation>
    <scope>NUCLEOTIDE SEQUENCE</scope>
    <source>
        <strain evidence="2">IBT 29864</strain>
    </source>
</reference>
<dbReference type="RefSeq" id="XP_056551503.1">
    <property type="nucleotide sequence ID" value="XM_056702503.1"/>
</dbReference>
<protein>
    <submittedName>
        <fullName evidence="2">Uncharacterized protein</fullName>
    </submittedName>
</protein>
<proteinExistence type="predicted"/>
<dbReference type="OrthoDB" id="4353321at2759"/>
<dbReference type="AlphaFoldDB" id="A0A9W9RPS3"/>
<accession>A0A9W9RPS3</accession>
<evidence type="ECO:0000256" key="1">
    <source>
        <dbReference type="SAM" id="MobiDB-lite"/>
    </source>
</evidence>
<evidence type="ECO:0000313" key="2">
    <source>
        <dbReference type="EMBL" id="KAJ5363876.1"/>
    </source>
</evidence>
<comment type="caution">
    <text evidence="2">The sequence shown here is derived from an EMBL/GenBank/DDBJ whole genome shotgun (WGS) entry which is preliminary data.</text>
</comment>
<dbReference type="Proteomes" id="UP001147782">
    <property type="component" value="Unassembled WGS sequence"/>
</dbReference>
<evidence type="ECO:0000313" key="3">
    <source>
        <dbReference type="Proteomes" id="UP001147782"/>
    </source>
</evidence>
<sequence>MFDTIKSWFQSTHEPVAENKWDANTVTMRQPNSPTAMHTVSDQPESPEPMGVHMRGGDMGEDVCCGL</sequence>
<dbReference type="GeneID" id="81441682"/>
<name>A0A9W9RPS3_9EURO</name>
<gene>
    <name evidence="2" type="ORF">N7496_009589</name>
</gene>